<feature type="compositionally biased region" description="Basic residues" evidence="1">
    <location>
        <begin position="14"/>
        <end position="30"/>
    </location>
</feature>
<organism evidence="2 3">
    <name type="scientific">Petrolisthes manimaculis</name>
    <dbReference type="NCBI Taxonomy" id="1843537"/>
    <lineage>
        <taxon>Eukaryota</taxon>
        <taxon>Metazoa</taxon>
        <taxon>Ecdysozoa</taxon>
        <taxon>Arthropoda</taxon>
        <taxon>Crustacea</taxon>
        <taxon>Multicrustacea</taxon>
        <taxon>Malacostraca</taxon>
        <taxon>Eumalacostraca</taxon>
        <taxon>Eucarida</taxon>
        <taxon>Decapoda</taxon>
        <taxon>Pleocyemata</taxon>
        <taxon>Anomura</taxon>
        <taxon>Galatheoidea</taxon>
        <taxon>Porcellanidae</taxon>
        <taxon>Petrolisthes</taxon>
    </lineage>
</organism>
<keyword evidence="3" id="KW-1185">Reference proteome</keyword>
<reference evidence="2" key="1">
    <citation type="submission" date="2023-11" db="EMBL/GenBank/DDBJ databases">
        <title>Genome assemblies of two species of porcelain crab, Petrolisthes cinctipes and Petrolisthes manimaculis (Anomura: Porcellanidae).</title>
        <authorList>
            <person name="Angst P."/>
        </authorList>
    </citation>
    <scope>NUCLEOTIDE SEQUENCE</scope>
    <source>
        <strain evidence="2">PB745_02</strain>
        <tissue evidence="2">Gill</tissue>
    </source>
</reference>
<feature type="region of interest" description="Disordered" evidence="1">
    <location>
        <begin position="1"/>
        <end position="33"/>
    </location>
</feature>
<accession>A0AAE1PIF8</accession>
<sequence>MDKGSQPQGLGSRRASRRSRSRSFRRHPPPHRPIYYSEVINQLERVTSQRSQFSLTFFGLVGFLLARDHGHARQRLRAPAPFSYCLDTDPPGPVTSALRSLISPV</sequence>
<evidence type="ECO:0000256" key="1">
    <source>
        <dbReference type="SAM" id="MobiDB-lite"/>
    </source>
</evidence>
<protein>
    <submittedName>
        <fullName evidence="2">Uncharacterized protein</fullName>
    </submittedName>
</protein>
<evidence type="ECO:0000313" key="3">
    <source>
        <dbReference type="Proteomes" id="UP001292094"/>
    </source>
</evidence>
<dbReference type="Proteomes" id="UP001292094">
    <property type="component" value="Unassembled WGS sequence"/>
</dbReference>
<dbReference type="EMBL" id="JAWZYT010001807">
    <property type="protein sequence ID" value="KAK4309039.1"/>
    <property type="molecule type" value="Genomic_DNA"/>
</dbReference>
<comment type="caution">
    <text evidence="2">The sequence shown here is derived from an EMBL/GenBank/DDBJ whole genome shotgun (WGS) entry which is preliminary data.</text>
</comment>
<gene>
    <name evidence="2" type="ORF">Pmani_019298</name>
</gene>
<proteinExistence type="predicted"/>
<dbReference type="AlphaFoldDB" id="A0AAE1PIF8"/>
<name>A0AAE1PIF8_9EUCA</name>
<evidence type="ECO:0000313" key="2">
    <source>
        <dbReference type="EMBL" id="KAK4309039.1"/>
    </source>
</evidence>